<dbReference type="KEGG" id="kphy:AOZ06_01595"/>
<feature type="compositionally biased region" description="Polar residues" evidence="1">
    <location>
        <begin position="71"/>
        <end position="85"/>
    </location>
</feature>
<proteinExistence type="predicted"/>
<organism evidence="2 3">
    <name type="scientific">Kibdelosporangium phytohabitans</name>
    <dbReference type="NCBI Taxonomy" id="860235"/>
    <lineage>
        <taxon>Bacteria</taxon>
        <taxon>Bacillati</taxon>
        <taxon>Actinomycetota</taxon>
        <taxon>Actinomycetes</taxon>
        <taxon>Pseudonocardiales</taxon>
        <taxon>Pseudonocardiaceae</taxon>
        <taxon>Kibdelosporangium</taxon>
    </lineage>
</organism>
<dbReference type="AlphaFoldDB" id="A0A0N9HUV5"/>
<protein>
    <submittedName>
        <fullName evidence="2">Uncharacterized protein</fullName>
    </submittedName>
</protein>
<reference evidence="2 3" key="1">
    <citation type="submission" date="2015-07" db="EMBL/GenBank/DDBJ databases">
        <title>Genome sequencing of Kibdelosporangium phytohabitans.</title>
        <authorList>
            <person name="Qin S."/>
            <person name="Xing K."/>
        </authorList>
    </citation>
    <scope>NUCLEOTIDE SEQUENCE [LARGE SCALE GENOMIC DNA]</scope>
    <source>
        <strain evidence="2 3">KLBMP1111</strain>
    </source>
</reference>
<accession>A0A0N9HUV5</accession>
<dbReference type="OrthoDB" id="4949931at2"/>
<dbReference type="RefSeq" id="WP_054287770.1">
    <property type="nucleotide sequence ID" value="NZ_CP012752.1"/>
</dbReference>
<keyword evidence="3" id="KW-1185">Reference proteome</keyword>
<sequence>MPTPQPTEEPLYLPAEVAAMLRCSTWWVKEQARRERIPYIWIGAYRFTSEHVTEIKALFERRPTGEPPTPLANQPQRRRTNTPQGHTPRLTARPPRRRRQTTS</sequence>
<evidence type="ECO:0000313" key="3">
    <source>
        <dbReference type="Proteomes" id="UP000063699"/>
    </source>
</evidence>
<evidence type="ECO:0000256" key="1">
    <source>
        <dbReference type="SAM" id="MobiDB-lite"/>
    </source>
</evidence>
<name>A0A0N9HUV5_9PSEU</name>
<gene>
    <name evidence="2" type="ORF">AOZ06_01595</name>
</gene>
<dbReference type="EMBL" id="CP012752">
    <property type="protein sequence ID" value="ALG05790.1"/>
    <property type="molecule type" value="Genomic_DNA"/>
</dbReference>
<evidence type="ECO:0000313" key="2">
    <source>
        <dbReference type="EMBL" id="ALG05790.1"/>
    </source>
</evidence>
<feature type="region of interest" description="Disordered" evidence="1">
    <location>
        <begin position="59"/>
        <end position="103"/>
    </location>
</feature>
<dbReference type="Proteomes" id="UP000063699">
    <property type="component" value="Chromosome"/>
</dbReference>
<feature type="compositionally biased region" description="Basic residues" evidence="1">
    <location>
        <begin position="94"/>
        <end position="103"/>
    </location>
</feature>